<feature type="transmembrane region" description="Helical" evidence="6">
    <location>
        <begin position="14"/>
        <end position="37"/>
    </location>
</feature>
<dbReference type="InterPro" id="IPR004813">
    <property type="entry name" value="OPT"/>
</dbReference>
<dbReference type="Pfam" id="PF03169">
    <property type="entry name" value="OPT"/>
    <property type="match status" value="1"/>
</dbReference>
<sequence>MDNGNNRAPWRGQLTLRGAIIGTIGCVIITASSAYTALRLGALPWPIVFAAVISLFFLRLLGNASLNEANVTHTIMSAGAMVAGGLAFTLPGAWMLGLANQMGWVQMFLVALCGTVLGLVCTALIHRHFIVEDELEFPTGTAAAETLRATEAGGSTGARLFWSMGLAGAYGVLRDALGVVPTMLAQLPIPGVSFGIYNSPMMLSVGFLVGFVPLAFWFGGAAAANFGLIGAGSALGLWSVTSAQGIVSSLGMGLMMGSGIATVVKDILPQVGTFVRQARQDAPGEKDDPQSLVSGSLRTDAGIFGVATAAVAVLACLGLGLSPVASVVVVALTFVTTIMSAQSCGQTGIDPMEIFGLIVLLAVAALGEHSQVRLFFVAGMVAVACGLAGDVMNDFRAGHLLGTDPRAQWLGQALGGIVGAVVAAAVMYALVAAYGPGAFGPGKAFVAAQASVVATMISGIPSVPAFAIGLAAGIALYWAKLPAMMVGLGVYLPFYMSLTAFLGALAKLAYDAAWRRRNAAATSGTDDAERERLFAEHEQNGLVVASGVLGGESIVGVIIAFASVIMGLAA</sequence>
<name>A0A1G6IQS1_9ACTN</name>
<keyword evidence="2" id="KW-0813">Transport</keyword>
<proteinExistence type="predicted"/>
<feature type="transmembrane region" description="Helical" evidence="6">
    <location>
        <begin position="201"/>
        <end position="220"/>
    </location>
</feature>
<comment type="subcellular location">
    <subcellularLocation>
        <location evidence="1">Membrane</location>
        <topology evidence="1">Multi-pass membrane protein</topology>
    </subcellularLocation>
</comment>
<evidence type="ECO:0000313" key="7">
    <source>
        <dbReference type="EMBL" id="SDC08781.1"/>
    </source>
</evidence>
<protein>
    <submittedName>
        <fullName evidence="7">Putative oligopeptide transporter, OPT family</fullName>
    </submittedName>
</protein>
<dbReference type="EMBL" id="FMZL01000003">
    <property type="protein sequence ID" value="SDC08781.1"/>
    <property type="molecule type" value="Genomic_DNA"/>
</dbReference>
<dbReference type="GO" id="GO:0035673">
    <property type="term" value="F:oligopeptide transmembrane transporter activity"/>
    <property type="evidence" value="ECO:0007669"/>
    <property type="project" value="InterPro"/>
</dbReference>
<evidence type="ECO:0000256" key="1">
    <source>
        <dbReference type="ARBA" id="ARBA00004141"/>
    </source>
</evidence>
<evidence type="ECO:0000256" key="5">
    <source>
        <dbReference type="ARBA" id="ARBA00023136"/>
    </source>
</evidence>
<accession>A0A1G6IQS1</accession>
<dbReference type="PANTHER" id="PTHR31645">
    <property type="entry name" value="OLIGOPEPTIDE TRANSPORTER YGL114W-RELATED"/>
    <property type="match status" value="1"/>
</dbReference>
<evidence type="ECO:0000256" key="2">
    <source>
        <dbReference type="ARBA" id="ARBA00022448"/>
    </source>
</evidence>
<dbReference type="GO" id="GO:0016020">
    <property type="term" value="C:membrane"/>
    <property type="evidence" value="ECO:0007669"/>
    <property type="project" value="UniProtKB-SubCell"/>
</dbReference>
<dbReference type="InterPro" id="IPR045035">
    <property type="entry name" value="YSL-like"/>
</dbReference>
<feature type="transmembrane region" description="Helical" evidence="6">
    <location>
        <begin position="413"/>
        <end position="433"/>
    </location>
</feature>
<feature type="transmembrane region" description="Helical" evidence="6">
    <location>
        <begin position="348"/>
        <end position="367"/>
    </location>
</feature>
<feature type="transmembrane region" description="Helical" evidence="6">
    <location>
        <begin position="445"/>
        <end position="478"/>
    </location>
</feature>
<gene>
    <name evidence="7" type="ORF">SAMN04487824_10328</name>
</gene>
<dbReference type="RefSeq" id="WP_090845114.1">
    <property type="nucleotide sequence ID" value="NZ_FMZL01000003.1"/>
</dbReference>
<feature type="transmembrane region" description="Helical" evidence="6">
    <location>
        <begin position="43"/>
        <end position="62"/>
    </location>
</feature>
<evidence type="ECO:0000256" key="4">
    <source>
        <dbReference type="ARBA" id="ARBA00022989"/>
    </source>
</evidence>
<dbReference type="AlphaFoldDB" id="A0A1G6IQS1"/>
<keyword evidence="8" id="KW-1185">Reference proteome</keyword>
<feature type="transmembrane region" description="Helical" evidence="6">
    <location>
        <begin position="103"/>
        <end position="125"/>
    </location>
</feature>
<feature type="transmembrane region" description="Helical" evidence="6">
    <location>
        <begin position="542"/>
        <end position="569"/>
    </location>
</feature>
<dbReference type="PANTHER" id="PTHR31645:SF0">
    <property type="entry name" value="OLIGOPEPTIDE TRANSPORTER YGL114W-RELATED"/>
    <property type="match status" value="1"/>
</dbReference>
<reference evidence="8" key="1">
    <citation type="submission" date="2016-10" db="EMBL/GenBank/DDBJ databases">
        <authorList>
            <person name="Varghese N."/>
            <person name="Submissions S."/>
        </authorList>
    </citation>
    <scope>NUCLEOTIDE SEQUENCE [LARGE SCALE GENOMIC DNA]</scope>
    <source>
        <strain evidence="8">DSM 22619</strain>
    </source>
</reference>
<feature type="transmembrane region" description="Helical" evidence="6">
    <location>
        <begin position="303"/>
        <end position="336"/>
    </location>
</feature>
<evidence type="ECO:0000256" key="3">
    <source>
        <dbReference type="ARBA" id="ARBA00022692"/>
    </source>
</evidence>
<keyword evidence="5 6" id="KW-0472">Membrane</keyword>
<keyword evidence="4 6" id="KW-1133">Transmembrane helix</keyword>
<evidence type="ECO:0000256" key="6">
    <source>
        <dbReference type="SAM" id="Phobius"/>
    </source>
</evidence>
<dbReference type="STRING" id="604330.SAMN04489857_1577"/>
<keyword evidence="3 6" id="KW-0812">Transmembrane</keyword>
<organism evidence="7 8">
    <name type="scientific">Parafannyhessea umbonata</name>
    <dbReference type="NCBI Taxonomy" id="604330"/>
    <lineage>
        <taxon>Bacteria</taxon>
        <taxon>Bacillati</taxon>
        <taxon>Actinomycetota</taxon>
        <taxon>Coriobacteriia</taxon>
        <taxon>Coriobacteriales</taxon>
        <taxon>Atopobiaceae</taxon>
        <taxon>Parafannyhessea</taxon>
    </lineage>
</organism>
<evidence type="ECO:0000313" key="8">
    <source>
        <dbReference type="Proteomes" id="UP000198528"/>
    </source>
</evidence>
<feature type="transmembrane region" description="Helical" evidence="6">
    <location>
        <begin position="374"/>
        <end position="393"/>
    </location>
</feature>
<dbReference type="Proteomes" id="UP000198528">
    <property type="component" value="Unassembled WGS sequence"/>
</dbReference>
<feature type="transmembrane region" description="Helical" evidence="6">
    <location>
        <begin position="490"/>
        <end position="510"/>
    </location>
</feature>
<feature type="transmembrane region" description="Helical" evidence="6">
    <location>
        <begin position="74"/>
        <end position="97"/>
    </location>
</feature>